<gene>
    <name evidence="1" type="ORF">DB31_1205</name>
</gene>
<keyword evidence="2" id="KW-1185">Reference proteome</keyword>
<proteinExistence type="predicted"/>
<comment type="caution">
    <text evidence="1">The sequence shown here is derived from an EMBL/GenBank/DDBJ whole genome shotgun (WGS) entry which is preliminary data.</text>
</comment>
<reference evidence="1 2" key="1">
    <citation type="submission" date="2014-04" db="EMBL/GenBank/DDBJ databases">
        <title>Genome assembly of Hyalangium minutum DSM 14724.</title>
        <authorList>
            <person name="Sharma G."/>
            <person name="Subramanian S."/>
        </authorList>
    </citation>
    <scope>NUCLEOTIDE SEQUENCE [LARGE SCALE GENOMIC DNA]</scope>
    <source>
        <strain evidence="1 2">DSM 14724</strain>
    </source>
</reference>
<evidence type="ECO:0000313" key="1">
    <source>
        <dbReference type="EMBL" id="KFE66140.1"/>
    </source>
</evidence>
<name>A0A085WEM7_9BACT</name>
<evidence type="ECO:0000313" key="2">
    <source>
        <dbReference type="Proteomes" id="UP000028725"/>
    </source>
</evidence>
<sequence length="166" mass="18132">MCQVAVLAALTTLACGGDEPRSDSCSAGENMTNPRLVAGLEPAPGGSLMRITWDRGTDLGAELSSDYFAQAQLAGETAEEVRALIPSVTLTGERELTVRFRTLGPYLENHQNALDFTLVFPDRRKFVSCEHAGMDDAYMLKVHLQFDAQKQLERAELAEHVSFGDL</sequence>
<dbReference type="Proteomes" id="UP000028725">
    <property type="component" value="Unassembled WGS sequence"/>
</dbReference>
<protein>
    <submittedName>
        <fullName evidence="1">Uncharacterized protein</fullName>
    </submittedName>
</protein>
<organism evidence="1 2">
    <name type="scientific">Hyalangium minutum</name>
    <dbReference type="NCBI Taxonomy" id="394096"/>
    <lineage>
        <taxon>Bacteria</taxon>
        <taxon>Pseudomonadati</taxon>
        <taxon>Myxococcota</taxon>
        <taxon>Myxococcia</taxon>
        <taxon>Myxococcales</taxon>
        <taxon>Cystobacterineae</taxon>
        <taxon>Archangiaceae</taxon>
        <taxon>Hyalangium</taxon>
    </lineage>
</organism>
<accession>A0A085WEM7</accession>
<dbReference type="AlphaFoldDB" id="A0A085WEM7"/>
<dbReference type="EMBL" id="JMCB01000011">
    <property type="protein sequence ID" value="KFE66140.1"/>
    <property type="molecule type" value="Genomic_DNA"/>
</dbReference>
<dbReference type="STRING" id="394096.DB31_1205"/>